<protein>
    <submittedName>
        <fullName evidence="1">Uncharacterized protein</fullName>
    </submittedName>
</protein>
<dbReference type="Proteomes" id="UP000052982">
    <property type="component" value="Unassembled WGS sequence"/>
</dbReference>
<name>A0A101T800_9ACTN</name>
<proteinExistence type="predicted"/>
<accession>A0A101T800</accession>
<sequence length="126" mass="14403">MEQLLGGDIPEGLRCDIKSLSILSRVPRATLYRTYPHLKQEFEQRLGRVRETGGEPDPRIVQIDRLKEDVARLRGRIARMSQERSEAEDFRTTALSRLAAQHEEIVSLRRELSETTAGGLRVVPPR</sequence>
<reference evidence="1 2" key="1">
    <citation type="submission" date="2015-10" db="EMBL/GenBank/DDBJ databases">
        <title>Draft genome sequence of Streptomyces griseoruber DSM 40281, type strain for the species Streptomyces griseoruber.</title>
        <authorList>
            <person name="Ruckert C."/>
            <person name="Winkler A."/>
            <person name="Kalinowski J."/>
            <person name="Kampfer P."/>
            <person name="Glaeser S."/>
        </authorList>
    </citation>
    <scope>NUCLEOTIDE SEQUENCE [LARGE SCALE GENOMIC DNA]</scope>
    <source>
        <strain evidence="1 2">DSM 40281</strain>
    </source>
</reference>
<keyword evidence="2" id="KW-1185">Reference proteome</keyword>
<dbReference type="EMBL" id="LMWW01000007">
    <property type="protein sequence ID" value="KUN87575.1"/>
    <property type="molecule type" value="Genomic_DNA"/>
</dbReference>
<evidence type="ECO:0000313" key="2">
    <source>
        <dbReference type="Proteomes" id="UP000052982"/>
    </source>
</evidence>
<organism evidence="1 2">
    <name type="scientific">Streptomyces griseoruber</name>
    <dbReference type="NCBI Taxonomy" id="1943"/>
    <lineage>
        <taxon>Bacteria</taxon>
        <taxon>Bacillati</taxon>
        <taxon>Actinomycetota</taxon>
        <taxon>Actinomycetes</taxon>
        <taxon>Kitasatosporales</taxon>
        <taxon>Streptomycetaceae</taxon>
        <taxon>Streptomyces</taxon>
    </lineage>
</organism>
<comment type="caution">
    <text evidence="1">The sequence shown here is derived from an EMBL/GenBank/DDBJ whole genome shotgun (WGS) entry which is preliminary data.</text>
</comment>
<evidence type="ECO:0000313" key="1">
    <source>
        <dbReference type="EMBL" id="KUN87575.1"/>
    </source>
</evidence>
<gene>
    <name evidence="1" type="ORF">AQJ64_05100</name>
</gene>
<dbReference type="AlphaFoldDB" id="A0A101T800"/>